<dbReference type="AlphaFoldDB" id="A0AAJ8MP65"/>
<evidence type="ECO:0000313" key="2">
    <source>
        <dbReference type="EMBL" id="WWC70756.1"/>
    </source>
</evidence>
<dbReference type="SUPFAM" id="SSF53613">
    <property type="entry name" value="Ribokinase-like"/>
    <property type="match status" value="1"/>
</dbReference>
<dbReference type="InterPro" id="IPR029056">
    <property type="entry name" value="Ribokinase-like"/>
</dbReference>
<reference evidence="2" key="2">
    <citation type="submission" date="2024-02" db="EMBL/GenBank/DDBJ databases">
        <title>Comparative genomics of Cryptococcus and Kwoniella reveals pathogenesis evolution and contrasting modes of karyotype evolution via chromosome fusion or intercentromeric recombination.</title>
        <authorList>
            <person name="Coelho M.A."/>
            <person name="David-Palma M."/>
            <person name="Shea T."/>
            <person name="Bowers K."/>
            <person name="McGinley-Smith S."/>
            <person name="Mohammad A.W."/>
            <person name="Gnirke A."/>
            <person name="Yurkov A.M."/>
            <person name="Nowrousian M."/>
            <person name="Sun S."/>
            <person name="Cuomo C.A."/>
            <person name="Heitman J."/>
        </authorList>
    </citation>
    <scope>NUCLEOTIDE SEQUENCE</scope>
    <source>
        <strain evidence="2">CBS 10737</strain>
    </source>
</reference>
<dbReference type="KEGG" id="kpin:30170614"/>
<protein>
    <recommendedName>
        <fullName evidence="1">Carbohydrate kinase PfkB domain-containing protein</fullName>
    </recommendedName>
</protein>
<accession>A0AAJ8MP65</accession>
<dbReference type="Gene3D" id="3.40.1190.20">
    <property type="match status" value="1"/>
</dbReference>
<name>A0AAJ8MP65_9TREE</name>
<sequence>MEGSWNDVRRLPRRIVTLEQFIVDTFTRIGEDGIERPVDQPDQIGGGGTYAIIGARIFIPPSRLGMIIDYTPPTLSKSMRDDLRKYGEDIWAFRERTDGHPTARAVNRYQGQTRGFEYLTKPLLLTPRSLLDTPFGDSLPSTIHFISYPAPRADMILSEILNLQKQLDWDPIIVWEPEEESLEIMERLANDIDIIGPNHNEVLRLFKPAIPSTPTETDLKSIYHDLCIRIANLRPKIGVVIRCGHLGCCYSPTAPKGSVPEVRWIPAYWNVHREGWNQEKVVDPTGAGNAFMGGLAAALDSGKGLDEAVIWGSVAASFTIEQDGLPILTVKNDKELWNGQDPLERVMIMKKD</sequence>
<evidence type="ECO:0000259" key="1">
    <source>
        <dbReference type="Pfam" id="PF00294"/>
    </source>
</evidence>
<dbReference type="EMBL" id="CP144524">
    <property type="protein sequence ID" value="WWC70756.1"/>
    <property type="molecule type" value="Genomic_DNA"/>
</dbReference>
<reference evidence="2" key="1">
    <citation type="submission" date="2013-07" db="EMBL/GenBank/DDBJ databases">
        <authorList>
            <consortium name="The Broad Institute Genome Sequencing Platform"/>
            <person name="Cuomo C."/>
            <person name="Litvintseva A."/>
            <person name="Chen Y."/>
            <person name="Heitman J."/>
            <person name="Sun S."/>
            <person name="Springer D."/>
            <person name="Dromer F."/>
            <person name="Young S.K."/>
            <person name="Zeng Q."/>
            <person name="Gargeya S."/>
            <person name="Fitzgerald M."/>
            <person name="Abouelleil A."/>
            <person name="Alvarado L."/>
            <person name="Berlin A.M."/>
            <person name="Chapman S.B."/>
            <person name="Dewar J."/>
            <person name="Goldberg J."/>
            <person name="Griggs A."/>
            <person name="Gujja S."/>
            <person name="Hansen M."/>
            <person name="Howarth C."/>
            <person name="Imamovic A."/>
            <person name="Larimer J."/>
            <person name="McCowan C."/>
            <person name="Murphy C."/>
            <person name="Pearson M."/>
            <person name="Priest M."/>
            <person name="Roberts A."/>
            <person name="Saif S."/>
            <person name="Shea T."/>
            <person name="Sykes S."/>
            <person name="Wortman J."/>
            <person name="Nusbaum C."/>
            <person name="Birren B."/>
        </authorList>
    </citation>
    <scope>NUCLEOTIDE SEQUENCE</scope>
    <source>
        <strain evidence="2">CBS 10737</strain>
    </source>
</reference>
<gene>
    <name evidence="2" type="ORF">I206_104707</name>
</gene>
<feature type="domain" description="Carbohydrate kinase PfkB" evidence="1">
    <location>
        <begin position="163"/>
        <end position="324"/>
    </location>
</feature>
<dbReference type="Proteomes" id="UP000094020">
    <property type="component" value="Chromosome 6"/>
</dbReference>
<dbReference type="PANTHER" id="PTHR47098">
    <property type="entry name" value="PROTEIN MAK32"/>
    <property type="match status" value="1"/>
</dbReference>
<dbReference type="RefSeq" id="XP_019012750.2">
    <property type="nucleotide sequence ID" value="XM_019154010.2"/>
</dbReference>
<dbReference type="PANTHER" id="PTHR47098:SF2">
    <property type="entry name" value="PROTEIN MAK32"/>
    <property type="match status" value="1"/>
</dbReference>
<organism evidence="2 3">
    <name type="scientific">Kwoniella pini CBS 10737</name>
    <dbReference type="NCBI Taxonomy" id="1296096"/>
    <lineage>
        <taxon>Eukaryota</taxon>
        <taxon>Fungi</taxon>
        <taxon>Dikarya</taxon>
        <taxon>Basidiomycota</taxon>
        <taxon>Agaricomycotina</taxon>
        <taxon>Tremellomycetes</taxon>
        <taxon>Tremellales</taxon>
        <taxon>Cryptococcaceae</taxon>
        <taxon>Kwoniella</taxon>
    </lineage>
</organism>
<dbReference type="Pfam" id="PF00294">
    <property type="entry name" value="PfkB"/>
    <property type="match status" value="1"/>
</dbReference>
<dbReference type="GeneID" id="30170614"/>
<dbReference type="InterPro" id="IPR011611">
    <property type="entry name" value="PfkB_dom"/>
</dbReference>
<keyword evidence="3" id="KW-1185">Reference proteome</keyword>
<proteinExistence type="predicted"/>
<evidence type="ECO:0000313" key="3">
    <source>
        <dbReference type="Proteomes" id="UP000094020"/>
    </source>
</evidence>